<proteinExistence type="predicted"/>
<feature type="transmembrane region" description="Helical" evidence="5">
    <location>
        <begin position="7"/>
        <end position="26"/>
    </location>
</feature>
<evidence type="ECO:0000256" key="5">
    <source>
        <dbReference type="SAM" id="Phobius"/>
    </source>
</evidence>
<organism evidence="6 7">
    <name type="scientific">Brumimicrobium salinarum</name>
    <dbReference type="NCBI Taxonomy" id="2058658"/>
    <lineage>
        <taxon>Bacteria</taxon>
        <taxon>Pseudomonadati</taxon>
        <taxon>Bacteroidota</taxon>
        <taxon>Flavobacteriia</taxon>
        <taxon>Flavobacteriales</taxon>
        <taxon>Crocinitomicaceae</taxon>
        <taxon>Brumimicrobium</taxon>
    </lineage>
</organism>
<dbReference type="Gene3D" id="1.20.1530.20">
    <property type="match status" value="1"/>
</dbReference>
<dbReference type="OrthoDB" id="9806785at2"/>
<dbReference type="PANTHER" id="PTHR10361:SF24">
    <property type="entry name" value="P3 PROTEIN"/>
    <property type="match status" value="1"/>
</dbReference>
<dbReference type="RefSeq" id="WP_101334877.1">
    <property type="nucleotide sequence ID" value="NZ_PJNI01000010.1"/>
</dbReference>
<dbReference type="InterPro" id="IPR038770">
    <property type="entry name" value="Na+/solute_symporter_sf"/>
</dbReference>
<evidence type="ECO:0000256" key="1">
    <source>
        <dbReference type="ARBA" id="ARBA00004141"/>
    </source>
</evidence>
<sequence>MQTVLDYLLPISIAIIMYGIGLGLTVTDFKRVLIAPKAVFFGLLGQLVLMPLIGFGIAFSFNLDPIYQLGVILIAACPGGTSSNIVTYMLRGRVALSVSMTAFNSFLIILTIPIILEIAFGLFWDAKKMSIYPC</sequence>
<keyword evidence="4 5" id="KW-0472">Membrane</keyword>
<feature type="transmembrane region" description="Helical" evidence="5">
    <location>
        <begin position="38"/>
        <end position="61"/>
    </location>
</feature>
<feature type="transmembrane region" description="Helical" evidence="5">
    <location>
        <begin position="102"/>
        <end position="124"/>
    </location>
</feature>
<comment type="caution">
    <text evidence="6">The sequence shown here is derived from an EMBL/GenBank/DDBJ whole genome shotgun (WGS) entry which is preliminary data.</text>
</comment>
<dbReference type="AlphaFoldDB" id="A0A2I0R1H2"/>
<dbReference type="EMBL" id="PJNI01000010">
    <property type="protein sequence ID" value="PKR80405.1"/>
    <property type="molecule type" value="Genomic_DNA"/>
</dbReference>
<reference evidence="6 7" key="1">
    <citation type="submission" date="2017-12" db="EMBL/GenBank/DDBJ databases">
        <title>The draft genome sequence of Brumimicrobium saltpan LHR20.</title>
        <authorList>
            <person name="Do Z.-J."/>
            <person name="Luo H.-R."/>
        </authorList>
    </citation>
    <scope>NUCLEOTIDE SEQUENCE [LARGE SCALE GENOMIC DNA]</scope>
    <source>
        <strain evidence="6 7">LHR20</strain>
    </source>
</reference>
<evidence type="ECO:0008006" key="8">
    <source>
        <dbReference type="Google" id="ProtNLM"/>
    </source>
</evidence>
<accession>A0A2I0R1H2</accession>
<evidence type="ECO:0000256" key="4">
    <source>
        <dbReference type="ARBA" id="ARBA00023136"/>
    </source>
</evidence>
<feature type="transmembrane region" description="Helical" evidence="5">
    <location>
        <begin position="67"/>
        <end position="90"/>
    </location>
</feature>
<evidence type="ECO:0000256" key="3">
    <source>
        <dbReference type="ARBA" id="ARBA00022989"/>
    </source>
</evidence>
<dbReference type="PANTHER" id="PTHR10361">
    <property type="entry name" value="SODIUM-BILE ACID COTRANSPORTER"/>
    <property type="match status" value="1"/>
</dbReference>
<evidence type="ECO:0000313" key="7">
    <source>
        <dbReference type="Proteomes" id="UP000236654"/>
    </source>
</evidence>
<evidence type="ECO:0000256" key="2">
    <source>
        <dbReference type="ARBA" id="ARBA00022692"/>
    </source>
</evidence>
<dbReference type="Pfam" id="PF01758">
    <property type="entry name" value="SBF"/>
    <property type="match status" value="1"/>
</dbReference>
<comment type="subcellular location">
    <subcellularLocation>
        <location evidence="1">Membrane</location>
        <topology evidence="1">Multi-pass membrane protein</topology>
    </subcellularLocation>
</comment>
<name>A0A2I0R1H2_9FLAO</name>
<keyword evidence="7" id="KW-1185">Reference proteome</keyword>
<dbReference type="GO" id="GO:0016020">
    <property type="term" value="C:membrane"/>
    <property type="evidence" value="ECO:0007669"/>
    <property type="project" value="UniProtKB-SubCell"/>
</dbReference>
<dbReference type="InterPro" id="IPR004710">
    <property type="entry name" value="Bilac:Na_transpt"/>
</dbReference>
<dbReference type="InterPro" id="IPR002657">
    <property type="entry name" value="BilAc:Na_symport/Acr3"/>
</dbReference>
<keyword evidence="2 5" id="KW-0812">Transmembrane</keyword>
<dbReference type="Proteomes" id="UP000236654">
    <property type="component" value="Unassembled WGS sequence"/>
</dbReference>
<evidence type="ECO:0000313" key="6">
    <source>
        <dbReference type="EMBL" id="PKR80405.1"/>
    </source>
</evidence>
<gene>
    <name evidence="6" type="ORF">CW751_10065</name>
</gene>
<protein>
    <recommendedName>
        <fullName evidence="8">Bile acid:sodium symporter</fullName>
    </recommendedName>
</protein>
<keyword evidence="3 5" id="KW-1133">Transmembrane helix</keyword>